<reference evidence="1 2" key="1">
    <citation type="submission" date="2020-08" db="EMBL/GenBank/DDBJ databases">
        <title>Genomic Encyclopedia of Type Strains, Phase III (KMG-III): the genomes of soil and plant-associated and newly described type strains.</title>
        <authorList>
            <person name="Whitman W."/>
        </authorList>
    </citation>
    <scope>NUCLEOTIDE SEQUENCE [LARGE SCALE GENOMIC DNA]</scope>
    <source>
        <strain evidence="1 2">CECT 8803</strain>
    </source>
</reference>
<sequence length="129" mass="14117">MTVSTISRKLLFAGILFLAACGGYSSDIDAVKRAQSLTGQTNEELVKEIAGARGTFDWSARDYVAGKDEIILVEARIEKTDNKGSDHVIQLQWIHNRQTGKIASEDVIVDGRARGILQGALDLMLLELE</sequence>
<organism evidence="1 2">
    <name type="scientific">Limibacillus halophilus</name>
    <dbReference type="NCBI Taxonomy" id="1579333"/>
    <lineage>
        <taxon>Bacteria</taxon>
        <taxon>Pseudomonadati</taxon>
        <taxon>Pseudomonadota</taxon>
        <taxon>Alphaproteobacteria</taxon>
        <taxon>Rhodospirillales</taxon>
        <taxon>Rhodovibrionaceae</taxon>
        <taxon>Limibacillus</taxon>
    </lineage>
</organism>
<name>A0A839SMW0_9PROT</name>
<keyword evidence="2" id="KW-1185">Reference proteome</keyword>
<gene>
    <name evidence="1" type="ORF">FHR98_000047</name>
</gene>
<protein>
    <submittedName>
        <fullName evidence="1">Uncharacterized protein</fullName>
    </submittedName>
</protein>
<dbReference type="EMBL" id="JACHXA010000001">
    <property type="protein sequence ID" value="MBB3063782.1"/>
    <property type="molecule type" value="Genomic_DNA"/>
</dbReference>
<proteinExistence type="predicted"/>
<dbReference type="Proteomes" id="UP000581135">
    <property type="component" value="Unassembled WGS sequence"/>
</dbReference>
<evidence type="ECO:0000313" key="2">
    <source>
        <dbReference type="Proteomes" id="UP000581135"/>
    </source>
</evidence>
<evidence type="ECO:0000313" key="1">
    <source>
        <dbReference type="EMBL" id="MBB3063782.1"/>
    </source>
</evidence>
<dbReference type="AlphaFoldDB" id="A0A839SMW0"/>
<comment type="caution">
    <text evidence="1">The sequence shown here is derived from an EMBL/GenBank/DDBJ whole genome shotgun (WGS) entry which is preliminary data.</text>
</comment>
<dbReference type="RefSeq" id="WP_183414601.1">
    <property type="nucleotide sequence ID" value="NZ_JACHXA010000001.1"/>
</dbReference>
<accession>A0A839SMW0</accession>